<dbReference type="PANTHER" id="PTHR45790:SF3">
    <property type="entry name" value="S-ADENOSYL-L-METHIONINE-DEPENDENT UROPORPHYRINOGEN III METHYLTRANSFERASE, CHLOROPLASTIC"/>
    <property type="match status" value="1"/>
</dbReference>
<dbReference type="InterPro" id="IPR003043">
    <property type="entry name" value="Uropor_MeTrfase_CS"/>
</dbReference>
<dbReference type="InterPro" id="IPR000878">
    <property type="entry name" value="4pyrrol_Mease"/>
</dbReference>
<keyword evidence="3 9" id="KW-0808">Transferase</keyword>
<keyword evidence="4" id="KW-0949">S-adenosyl-L-methionine</keyword>
<proteinExistence type="predicted"/>
<dbReference type="CDD" id="cd11642">
    <property type="entry name" value="SUMT"/>
    <property type="match status" value="1"/>
</dbReference>
<dbReference type="InterPro" id="IPR006366">
    <property type="entry name" value="CobA/CysG_C"/>
</dbReference>
<dbReference type="AlphaFoldDB" id="A0A524RM36"/>
<evidence type="ECO:0000256" key="6">
    <source>
        <dbReference type="ARBA" id="ARBA00023444"/>
    </source>
</evidence>
<dbReference type="NCBIfam" id="NF004790">
    <property type="entry name" value="PRK06136.1"/>
    <property type="match status" value="1"/>
</dbReference>
<dbReference type="Gene3D" id="3.30.950.10">
    <property type="entry name" value="Methyltransferase, Cobalt-precorrin-4 Transmethylase, Domain 2"/>
    <property type="match status" value="1"/>
</dbReference>
<dbReference type="InterPro" id="IPR050161">
    <property type="entry name" value="Siro_Cobalamin_biosynth"/>
</dbReference>
<evidence type="ECO:0000256" key="5">
    <source>
        <dbReference type="ARBA" id="ARBA00023244"/>
    </source>
</evidence>
<evidence type="ECO:0000256" key="4">
    <source>
        <dbReference type="ARBA" id="ARBA00022691"/>
    </source>
</evidence>
<dbReference type="InterPro" id="IPR014777">
    <property type="entry name" value="4pyrrole_Mease_sub1"/>
</dbReference>
<keyword evidence="5" id="KW-0627">Porphyrin biosynthesis</keyword>
<organism evidence="9 10">
    <name type="scientific">Aphanocapsa feldmannii 277cV</name>
    <dbReference type="NCBI Taxonomy" id="2507553"/>
    <lineage>
        <taxon>Bacteria</taxon>
        <taxon>Bacillati</taxon>
        <taxon>Cyanobacteriota</taxon>
        <taxon>Cyanophyceae</taxon>
        <taxon>Oscillatoriophycideae</taxon>
        <taxon>Chroococcales</taxon>
        <taxon>Microcystaceae</taxon>
        <taxon>Aphanocapsa</taxon>
    </lineage>
</organism>
<evidence type="ECO:0000313" key="10">
    <source>
        <dbReference type="Proteomes" id="UP000317990"/>
    </source>
</evidence>
<evidence type="ECO:0000256" key="2">
    <source>
        <dbReference type="ARBA" id="ARBA00022603"/>
    </source>
</evidence>
<name>A0A524RM36_9CHRO</name>
<dbReference type="PROSITE" id="PS00839">
    <property type="entry name" value="SUMT_1"/>
    <property type="match status" value="1"/>
</dbReference>
<comment type="pathway">
    <text evidence="6">Porphyrin-containing compound metabolism.</text>
</comment>
<dbReference type="EC" id="2.1.1.107" evidence="1"/>
<dbReference type="PANTHER" id="PTHR45790">
    <property type="entry name" value="SIROHEME SYNTHASE-RELATED"/>
    <property type="match status" value="1"/>
</dbReference>
<dbReference type="InterPro" id="IPR014776">
    <property type="entry name" value="4pyrrole_Mease_sub2"/>
</dbReference>
<evidence type="ECO:0000256" key="7">
    <source>
        <dbReference type="ARBA" id="ARBA00054030"/>
    </source>
</evidence>
<dbReference type="InterPro" id="IPR035996">
    <property type="entry name" value="4pyrrol_Methylase_sf"/>
</dbReference>
<evidence type="ECO:0000313" key="9">
    <source>
        <dbReference type="EMBL" id="TGG91243.1"/>
    </source>
</evidence>
<evidence type="ECO:0000256" key="1">
    <source>
        <dbReference type="ARBA" id="ARBA00012162"/>
    </source>
</evidence>
<comment type="function">
    <text evidence="7">Catalyzes the two successive C-2 and C-7 methylation reactions involved in the conversion of uroporphyrinogen III to precorrin-2 via the intermediate formation of precorrin-1. It is a step in the biosynthesis of both cobalamin (vitamin B12) and siroheme.</text>
</comment>
<dbReference type="GO" id="GO:0004851">
    <property type="term" value="F:uroporphyrin-III C-methyltransferase activity"/>
    <property type="evidence" value="ECO:0007669"/>
    <property type="project" value="UniProtKB-EC"/>
</dbReference>
<dbReference type="GO" id="GO:0019354">
    <property type="term" value="P:siroheme biosynthetic process"/>
    <property type="evidence" value="ECO:0007669"/>
    <property type="project" value="InterPro"/>
</dbReference>
<keyword evidence="2 9" id="KW-0489">Methyltransferase</keyword>
<evidence type="ECO:0000259" key="8">
    <source>
        <dbReference type="Pfam" id="PF00590"/>
    </source>
</evidence>
<dbReference type="GO" id="GO:0032259">
    <property type="term" value="P:methylation"/>
    <property type="evidence" value="ECO:0007669"/>
    <property type="project" value="UniProtKB-KW"/>
</dbReference>
<dbReference type="EMBL" id="SRMO01000080">
    <property type="protein sequence ID" value="TGG91243.1"/>
    <property type="molecule type" value="Genomic_DNA"/>
</dbReference>
<dbReference type="FunFam" id="3.40.1010.10:FF:000001">
    <property type="entry name" value="Siroheme synthase"/>
    <property type="match status" value="1"/>
</dbReference>
<dbReference type="Gene3D" id="3.40.1010.10">
    <property type="entry name" value="Cobalt-precorrin-4 Transmethylase, Domain 1"/>
    <property type="match status" value="1"/>
</dbReference>
<dbReference type="NCBIfam" id="TIGR01469">
    <property type="entry name" value="cobA_cysG_Cterm"/>
    <property type="match status" value="1"/>
</dbReference>
<reference evidence="9 10" key="1">
    <citation type="journal article" date="2019" name="mSystems">
        <title>Life at home and on the roam: Genomic adaptions reflect the dual lifestyle of an intracellular, facultative symbiont.</title>
        <authorList>
            <person name="Burgsdorf I."/>
        </authorList>
    </citation>
    <scope>NUCLEOTIDE SEQUENCE [LARGE SCALE GENOMIC DNA]</scope>
    <source>
        <strain evidence="9">277cV</strain>
    </source>
</reference>
<feature type="domain" description="Tetrapyrrole methylase" evidence="8">
    <location>
        <begin position="9"/>
        <end position="221"/>
    </location>
</feature>
<dbReference type="Proteomes" id="UP000317990">
    <property type="component" value="Unassembled WGS sequence"/>
</dbReference>
<dbReference type="FunFam" id="3.30.950.10:FF:000001">
    <property type="entry name" value="Siroheme synthase"/>
    <property type="match status" value="1"/>
</dbReference>
<comment type="caution">
    <text evidence="9">The sequence shown here is derived from an EMBL/GenBank/DDBJ whole genome shotgun (WGS) entry which is preliminary data.</text>
</comment>
<protein>
    <recommendedName>
        <fullName evidence="1">uroporphyrinogen-III C-methyltransferase</fullName>
        <ecNumber evidence="1">2.1.1.107</ecNumber>
    </recommendedName>
</protein>
<sequence length="280" mass="29328">MTQQNVLGKVYLVGAGPGDPELLTLRAHRLLCSCDALVYDALVPAQLLALPGEACNRVYVGKRRGHHSVPQPSTNQVLTELATTHRCIVRLKGGDPFLFGRGGEEAAHLDDLGIPVEVVPGVTSGIAAPAYIGLPITHRLAASSVTFVTGHEEVDKQRPKVDWRALARATDTLVIYMGIHHIRGIVAELMAGGQDPLTPVAVIQQGATALQKSLIGTLAGLPGMVEGEGIQAPAIVVIGAVVDERVPACAPALPDAEIPLPMTAADLALSRAQQTALLPH</sequence>
<gene>
    <name evidence="9" type="primary">cobA</name>
    <name evidence="9" type="ORF">ERJ67_08325</name>
</gene>
<accession>A0A524RM36</accession>
<dbReference type="SUPFAM" id="SSF53790">
    <property type="entry name" value="Tetrapyrrole methylase"/>
    <property type="match status" value="1"/>
</dbReference>
<evidence type="ECO:0000256" key="3">
    <source>
        <dbReference type="ARBA" id="ARBA00022679"/>
    </source>
</evidence>
<dbReference type="Pfam" id="PF00590">
    <property type="entry name" value="TP_methylase"/>
    <property type="match status" value="1"/>
</dbReference>